<proteinExistence type="predicted"/>
<feature type="transmembrane region" description="Helical" evidence="1">
    <location>
        <begin position="95"/>
        <end position="111"/>
    </location>
</feature>
<dbReference type="RefSeq" id="WP_077279875.1">
    <property type="nucleotide sequence ID" value="NZ_MVBK01000099.1"/>
</dbReference>
<feature type="transmembrane region" description="Helical" evidence="1">
    <location>
        <begin position="145"/>
        <end position="162"/>
    </location>
</feature>
<feature type="transmembrane region" description="Helical" evidence="1">
    <location>
        <begin position="62"/>
        <end position="83"/>
    </location>
</feature>
<feature type="transmembrane region" description="Helical" evidence="1">
    <location>
        <begin position="117"/>
        <end position="133"/>
    </location>
</feature>
<keyword evidence="1" id="KW-0472">Membrane</keyword>
<evidence type="ECO:0000313" key="3">
    <source>
        <dbReference type="Proteomes" id="UP000189462"/>
    </source>
</evidence>
<keyword evidence="1" id="KW-1133">Transmembrane helix</keyword>
<keyword evidence="1" id="KW-0812">Transmembrane</keyword>
<feature type="transmembrane region" description="Helical" evidence="1">
    <location>
        <begin position="6"/>
        <end position="26"/>
    </location>
</feature>
<dbReference type="OrthoDB" id="2242787at2"/>
<organism evidence="2 3">
    <name type="scientific">Thioalkalivibrio denitrificans</name>
    <dbReference type="NCBI Taxonomy" id="108003"/>
    <lineage>
        <taxon>Bacteria</taxon>
        <taxon>Pseudomonadati</taxon>
        <taxon>Pseudomonadota</taxon>
        <taxon>Gammaproteobacteria</taxon>
        <taxon>Chromatiales</taxon>
        <taxon>Ectothiorhodospiraceae</taxon>
        <taxon>Thioalkalivibrio</taxon>
    </lineage>
</organism>
<sequence length="203" mass="22375">MDADAYRSWLSAIAVVLTLTAFFPYILSIRGGQTRPHVFSWVIWSMNTSVAFLAANQAGGGIGTWVIGFSAGVTLFIAVLAYINRADVTVTLTDRLFFAAALAAMPLWYWLNDPLWAIWLVTIIELLGFGPTLRKAWFQPYSESFAFLGMLVVRNALIISALERYTTTTVLFSAAMAAACLALIAVMAYRRPMVTTSDARIRS</sequence>
<dbReference type="EMBL" id="MVBK01000099">
    <property type="protein sequence ID" value="OOG22642.1"/>
    <property type="molecule type" value="Genomic_DNA"/>
</dbReference>
<evidence type="ECO:0000256" key="1">
    <source>
        <dbReference type="SAM" id="Phobius"/>
    </source>
</evidence>
<name>A0A1V3NCQ6_9GAMM</name>
<dbReference type="STRING" id="108003.B1C78_14500"/>
<dbReference type="AlphaFoldDB" id="A0A1V3NCQ6"/>
<dbReference type="Proteomes" id="UP000189462">
    <property type="component" value="Unassembled WGS sequence"/>
</dbReference>
<feature type="transmembrane region" description="Helical" evidence="1">
    <location>
        <begin position="168"/>
        <end position="189"/>
    </location>
</feature>
<keyword evidence="3" id="KW-1185">Reference proteome</keyword>
<gene>
    <name evidence="2" type="ORF">B1C78_14500</name>
</gene>
<comment type="caution">
    <text evidence="2">The sequence shown here is derived from an EMBL/GenBank/DDBJ whole genome shotgun (WGS) entry which is preliminary data.</text>
</comment>
<accession>A0A1V3NCQ6</accession>
<protein>
    <submittedName>
        <fullName evidence="2">Uncharacterized protein</fullName>
    </submittedName>
</protein>
<evidence type="ECO:0000313" key="2">
    <source>
        <dbReference type="EMBL" id="OOG22642.1"/>
    </source>
</evidence>
<reference evidence="2 3" key="1">
    <citation type="submission" date="2017-02" db="EMBL/GenBank/DDBJ databases">
        <title>Genomic diversity within the haloalkaliphilic genus Thioalkalivibrio.</title>
        <authorList>
            <person name="Ahn A.-C."/>
            <person name="Meier-Kolthoff J."/>
            <person name="Overmars L."/>
            <person name="Richter M."/>
            <person name="Woyke T."/>
            <person name="Sorokin D.Y."/>
            <person name="Muyzer G."/>
        </authorList>
    </citation>
    <scope>NUCLEOTIDE SEQUENCE [LARGE SCALE GENOMIC DNA]</scope>
    <source>
        <strain evidence="2 3">ALJD</strain>
    </source>
</reference>